<keyword evidence="3" id="KW-1185">Reference proteome</keyword>
<evidence type="ECO:0000313" key="2">
    <source>
        <dbReference type="EMBL" id="CAG8955655.1"/>
    </source>
</evidence>
<reference evidence="2" key="1">
    <citation type="submission" date="2021-07" db="EMBL/GenBank/DDBJ databases">
        <authorList>
            <person name="Durling M."/>
        </authorList>
    </citation>
    <scope>NUCLEOTIDE SEQUENCE</scope>
</reference>
<evidence type="ECO:0000313" key="3">
    <source>
        <dbReference type="Proteomes" id="UP000696280"/>
    </source>
</evidence>
<feature type="signal peptide" evidence="1">
    <location>
        <begin position="1"/>
        <end position="23"/>
    </location>
</feature>
<accession>A0A9N9PTX5</accession>
<evidence type="ECO:0000256" key="1">
    <source>
        <dbReference type="SAM" id="SignalP"/>
    </source>
</evidence>
<gene>
    <name evidence="2" type="ORF">HYFRA_00010919</name>
</gene>
<organism evidence="2 3">
    <name type="scientific">Hymenoscyphus fraxineus</name>
    <dbReference type="NCBI Taxonomy" id="746836"/>
    <lineage>
        <taxon>Eukaryota</taxon>
        <taxon>Fungi</taxon>
        <taxon>Dikarya</taxon>
        <taxon>Ascomycota</taxon>
        <taxon>Pezizomycotina</taxon>
        <taxon>Leotiomycetes</taxon>
        <taxon>Helotiales</taxon>
        <taxon>Helotiaceae</taxon>
        <taxon>Hymenoscyphus</taxon>
    </lineage>
</organism>
<comment type="caution">
    <text evidence="2">The sequence shown here is derived from an EMBL/GenBank/DDBJ whole genome shotgun (WGS) entry which is preliminary data.</text>
</comment>
<keyword evidence="1" id="KW-0732">Signal</keyword>
<name>A0A9N9PTX5_9HELO</name>
<dbReference type="EMBL" id="CAJVRL010000065">
    <property type="protein sequence ID" value="CAG8955655.1"/>
    <property type="molecule type" value="Genomic_DNA"/>
</dbReference>
<protein>
    <submittedName>
        <fullName evidence="2">Uncharacterized protein</fullName>
    </submittedName>
</protein>
<proteinExistence type="predicted"/>
<dbReference type="AlphaFoldDB" id="A0A9N9PTX5"/>
<feature type="chain" id="PRO_5040389662" evidence="1">
    <location>
        <begin position="24"/>
        <end position="66"/>
    </location>
</feature>
<dbReference type="Proteomes" id="UP000696280">
    <property type="component" value="Unassembled WGS sequence"/>
</dbReference>
<sequence length="66" mass="6469">MFASKSLLTLLTTLLLGAATVQAQGTGCLIENPGSSGYNGGKCAGGKVNCGEAGGPAVYCCNLCGR</sequence>